<dbReference type="CDD" id="cd16917">
    <property type="entry name" value="HATPase_UhpB-NarQ-NarX-like"/>
    <property type="match status" value="1"/>
</dbReference>
<dbReference type="Gene3D" id="3.30.565.10">
    <property type="entry name" value="Histidine kinase-like ATPase, C-terminal domain"/>
    <property type="match status" value="1"/>
</dbReference>
<dbReference type="EMBL" id="BOPF01000002">
    <property type="protein sequence ID" value="GIJ43441.1"/>
    <property type="molecule type" value="Genomic_DNA"/>
</dbReference>
<dbReference type="Pfam" id="PF02518">
    <property type="entry name" value="HATPase_c"/>
    <property type="match status" value="1"/>
</dbReference>
<evidence type="ECO:0000256" key="8">
    <source>
        <dbReference type="ARBA" id="ARBA00023012"/>
    </source>
</evidence>
<accession>A0A8J3YEC0</accession>
<dbReference type="InterPro" id="IPR036890">
    <property type="entry name" value="HATPase_C_sf"/>
</dbReference>
<keyword evidence="7" id="KW-0067">ATP-binding</keyword>
<keyword evidence="3" id="KW-0597">Phosphoprotein</keyword>
<organism evidence="12 13">
    <name type="scientific">Virgisporangium aliadipatigenens</name>
    <dbReference type="NCBI Taxonomy" id="741659"/>
    <lineage>
        <taxon>Bacteria</taxon>
        <taxon>Bacillati</taxon>
        <taxon>Actinomycetota</taxon>
        <taxon>Actinomycetes</taxon>
        <taxon>Micromonosporales</taxon>
        <taxon>Micromonosporaceae</taxon>
        <taxon>Virgisporangium</taxon>
    </lineage>
</organism>
<reference evidence="12" key="1">
    <citation type="submission" date="2021-01" db="EMBL/GenBank/DDBJ databases">
        <title>Whole genome shotgun sequence of Virgisporangium aliadipatigenens NBRC 105644.</title>
        <authorList>
            <person name="Komaki H."/>
            <person name="Tamura T."/>
        </authorList>
    </citation>
    <scope>NUCLEOTIDE SEQUENCE</scope>
    <source>
        <strain evidence="12">NBRC 105644</strain>
    </source>
</reference>
<dbReference type="Proteomes" id="UP000619260">
    <property type="component" value="Unassembled WGS sequence"/>
</dbReference>
<keyword evidence="9" id="KW-1133">Transmembrane helix</keyword>
<feature type="transmembrane region" description="Helical" evidence="9">
    <location>
        <begin position="135"/>
        <end position="151"/>
    </location>
</feature>
<comment type="caution">
    <text evidence="12">The sequence shown here is derived from an EMBL/GenBank/DDBJ whole genome shotgun (WGS) entry which is preliminary data.</text>
</comment>
<evidence type="ECO:0000256" key="4">
    <source>
        <dbReference type="ARBA" id="ARBA00022679"/>
    </source>
</evidence>
<feature type="transmembrane region" description="Helical" evidence="9">
    <location>
        <begin position="105"/>
        <end position="123"/>
    </location>
</feature>
<feature type="domain" description="Signal transduction histidine kinase subgroup 3 dimerisation and phosphoacceptor" evidence="11">
    <location>
        <begin position="183"/>
        <end position="248"/>
    </location>
</feature>
<dbReference type="InterPro" id="IPR050482">
    <property type="entry name" value="Sensor_HK_TwoCompSys"/>
</dbReference>
<name>A0A8J3YEC0_9ACTN</name>
<keyword evidence="8" id="KW-0902">Two-component regulatory system</keyword>
<feature type="domain" description="Histidine kinase/HSP90-like ATPase" evidence="10">
    <location>
        <begin position="297"/>
        <end position="382"/>
    </location>
</feature>
<dbReference type="GO" id="GO:0016020">
    <property type="term" value="C:membrane"/>
    <property type="evidence" value="ECO:0007669"/>
    <property type="project" value="InterPro"/>
</dbReference>
<dbReference type="RefSeq" id="WP_203897020.1">
    <property type="nucleotide sequence ID" value="NZ_BOPF01000002.1"/>
</dbReference>
<keyword evidence="9" id="KW-0812">Transmembrane</keyword>
<evidence type="ECO:0000259" key="10">
    <source>
        <dbReference type="Pfam" id="PF02518"/>
    </source>
</evidence>
<dbReference type="Pfam" id="PF07730">
    <property type="entry name" value="HisKA_3"/>
    <property type="match status" value="1"/>
</dbReference>
<feature type="transmembrane region" description="Helical" evidence="9">
    <location>
        <begin position="36"/>
        <end position="53"/>
    </location>
</feature>
<dbReference type="AlphaFoldDB" id="A0A8J3YEC0"/>
<dbReference type="GO" id="GO:0046983">
    <property type="term" value="F:protein dimerization activity"/>
    <property type="evidence" value="ECO:0007669"/>
    <property type="project" value="InterPro"/>
</dbReference>
<dbReference type="GO" id="GO:0000155">
    <property type="term" value="F:phosphorelay sensor kinase activity"/>
    <property type="evidence" value="ECO:0007669"/>
    <property type="project" value="InterPro"/>
</dbReference>
<evidence type="ECO:0000256" key="7">
    <source>
        <dbReference type="ARBA" id="ARBA00022840"/>
    </source>
</evidence>
<evidence type="ECO:0000256" key="1">
    <source>
        <dbReference type="ARBA" id="ARBA00000085"/>
    </source>
</evidence>
<evidence type="ECO:0000256" key="2">
    <source>
        <dbReference type="ARBA" id="ARBA00012438"/>
    </source>
</evidence>
<feature type="transmembrane region" description="Helical" evidence="9">
    <location>
        <begin position="7"/>
        <end position="30"/>
    </location>
</feature>
<keyword evidence="9" id="KW-0472">Membrane</keyword>
<dbReference type="PANTHER" id="PTHR24421">
    <property type="entry name" value="NITRATE/NITRITE SENSOR PROTEIN NARX-RELATED"/>
    <property type="match status" value="1"/>
</dbReference>
<evidence type="ECO:0000256" key="3">
    <source>
        <dbReference type="ARBA" id="ARBA00022553"/>
    </source>
</evidence>
<dbReference type="InterPro" id="IPR011712">
    <property type="entry name" value="Sig_transdc_His_kin_sub3_dim/P"/>
</dbReference>
<dbReference type="InterPro" id="IPR003594">
    <property type="entry name" value="HATPase_dom"/>
</dbReference>
<keyword evidence="5" id="KW-0547">Nucleotide-binding</keyword>
<dbReference type="GO" id="GO:0005524">
    <property type="term" value="F:ATP binding"/>
    <property type="evidence" value="ECO:0007669"/>
    <property type="project" value="UniProtKB-KW"/>
</dbReference>
<keyword evidence="6 12" id="KW-0418">Kinase</keyword>
<evidence type="ECO:0000256" key="5">
    <source>
        <dbReference type="ARBA" id="ARBA00022741"/>
    </source>
</evidence>
<evidence type="ECO:0000313" key="13">
    <source>
        <dbReference type="Proteomes" id="UP000619260"/>
    </source>
</evidence>
<evidence type="ECO:0000313" key="12">
    <source>
        <dbReference type="EMBL" id="GIJ43441.1"/>
    </source>
</evidence>
<gene>
    <name evidence="12" type="ORF">Val02_03270</name>
</gene>
<comment type="catalytic activity">
    <reaction evidence="1">
        <text>ATP + protein L-histidine = ADP + protein N-phospho-L-histidine.</text>
        <dbReference type="EC" id="2.7.13.3"/>
    </reaction>
</comment>
<keyword evidence="4" id="KW-0808">Transferase</keyword>
<dbReference type="Gene3D" id="1.20.5.1930">
    <property type="match status" value="1"/>
</dbReference>
<protein>
    <recommendedName>
        <fullName evidence="2">histidine kinase</fullName>
        <ecNumber evidence="2">2.7.13.3</ecNumber>
    </recommendedName>
</protein>
<dbReference type="EC" id="2.7.13.3" evidence="2"/>
<proteinExistence type="predicted"/>
<evidence type="ECO:0000256" key="6">
    <source>
        <dbReference type="ARBA" id="ARBA00022777"/>
    </source>
</evidence>
<dbReference type="PANTHER" id="PTHR24421:SF10">
    <property type="entry name" value="NITRATE_NITRITE SENSOR PROTEIN NARQ"/>
    <property type="match status" value="1"/>
</dbReference>
<dbReference type="SUPFAM" id="SSF55874">
    <property type="entry name" value="ATPase domain of HSP90 chaperone/DNA topoisomerase II/histidine kinase"/>
    <property type="match status" value="1"/>
</dbReference>
<sequence length="388" mass="40288">MRLLPRPVVWVDAAVALTAVAVTLVTTGAAPAGGRLDAYAWLVAGVAGGVLVLRRRCPFATLLIATLAAEAYLLHQWQWGQRGSMVLSAPLVALYTYAEASTRRFALLVGGAVVLGIGVMHVFVKPGMWIGTDNLALAALGALAVAAGTAARHRRAYLAEAQARAIQAENDREAEALRRVTDERLRIARDLHDALGHHLALIHVQARVATHTLDSAESPAAQALGHISAASKAALIELGDTIGLLRQPGDPAAPTDPVGGLDRLGDLTDAFRRSGLDVSVEVAGEARPVSGPTDLTAYRVVQESLTNVCKHAGPTTVTIGLTYRPEALEITVDNRATGHPGVAGAGHGLTGMRERVTALGGAFQAGPAPGGRYRVRARLPLGTAGAAA</sequence>
<evidence type="ECO:0000259" key="11">
    <source>
        <dbReference type="Pfam" id="PF07730"/>
    </source>
</evidence>
<keyword evidence="13" id="KW-1185">Reference proteome</keyword>
<evidence type="ECO:0000256" key="9">
    <source>
        <dbReference type="SAM" id="Phobius"/>
    </source>
</evidence>